<dbReference type="GO" id="GO:0016747">
    <property type="term" value="F:acyltransferase activity, transferring groups other than amino-acyl groups"/>
    <property type="evidence" value="ECO:0007669"/>
    <property type="project" value="InterPro"/>
</dbReference>
<name>A0A6C0GJA7_9BACT</name>
<reference evidence="2 3" key="1">
    <citation type="submission" date="2020-01" db="EMBL/GenBank/DDBJ databases">
        <authorList>
            <person name="Kim M.K."/>
        </authorList>
    </citation>
    <scope>NUCLEOTIDE SEQUENCE [LARGE SCALE GENOMIC DNA]</scope>
    <source>
        <strain evidence="2 3">172606-1</strain>
    </source>
</reference>
<dbReference type="InterPro" id="IPR016181">
    <property type="entry name" value="Acyl_CoA_acyltransferase"/>
</dbReference>
<accession>A0A6C0GJA7</accession>
<dbReference type="EMBL" id="CP048222">
    <property type="protein sequence ID" value="QHT68017.1"/>
    <property type="molecule type" value="Genomic_DNA"/>
</dbReference>
<evidence type="ECO:0000313" key="2">
    <source>
        <dbReference type="EMBL" id="QHT68017.1"/>
    </source>
</evidence>
<dbReference type="Proteomes" id="UP000480178">
    <property type="component" value="Chromosome"/>
</dbReference>
<dbReference type="RefSeq" id="WP_162444038.1">
    <property type="nucleotide sequence ID" value="NZ_CP048222.1"/>
</dbReference>
<dbReference type="InterPro" id="IPR052742">
    <property type="entry name" value="Mito_N-acetyltransferase"/>
</dbReference>
<gene>
    <name evidence="2" type="ORF">GXP67_15890</name>
</gene>
<dbReference type="PANTHER" id="PTHR43138">
    <property type="entry name" value="ACETYLTRANSFERASE, GNAT FAMILY"/>
    <property type="match status" value="1"/>
</dbReference>
<dbReference type="Gene3D" id="3.40.630.30">
    <property type="match status" value="1"/>
</dbReference>
<organism evidence="2 3">
    <name type="scientific">Rhodocytophaga rosea</name>
    <dbReference type="NCBI Taxonomy" id="2704465"/>
    <lineage>
        <taxon>Bacteria</taxon>
        <taxon>Pseudomonadati</taxon>
        <taxon>Bacteroidota</taxon>
        <taxon>Cytophagia</taxon>
        <taxon>Cytophagales</taxon>
        <taxon>Rhodocytophagaceae</taxon>
        <taxon>Rhodocytophaga</taxon>
    </lineage>
</organism>
<keyword evidence="3" id="KW-1185">Reference proteome</keyword>
<dbReference type="KEGG" id="rhoz:GXP67_15890"/>
<proteinExistence type="predicted"/>
<dbReference type="InterPro" id="IPR000182">
    <property type="entry name" value="GNAT_dom"/>
</dbReference>
<evidence type="ECO:0000259" key="1">
    <source>
        <dbReference type="PROSITE" id="PS51186"/>
    </source>
</evidence>
<dbReference type="AlphaFoldDB" id="A0A6C0GJA7"/>
<dbReference type="Pfam" id="PF00583">
    <property type="entry name" value="Acetyltransf_1"/>
    <property type="match status" value="1"/>
</dbReference>
<evidence type="ECO:0000313" key="3">
    <source>
        <dbReference type="Proteomes" id="UP000480178"/>
    </source>
</evidence>
<sequence length="163" mass="18222">MEQAIIRKATEADKELVWKIIQAVIHTGDTYVFDPDTPKETMMAYWFAPGTFTFVAELNGNIAGTFVFRQNQPGLGSHVANAGYMVHPDFHGKGIGKQMAQASLEEARKAGFLAMQFNIVVSTNHNAKKLWDQMGFVTIGVLPKVFNHTKFGLVDAYVMHRFL</sequence>
<dbReference type="PROSITE" id="PS51186">
    <property type="entry name" value="GNAT"/>
    <property type="match status" value="1"/>
</dbReference>
<dbReference type="SUPFAM" id="SSF55729">
    <property type="entry name" value="Acyl-CoA N-acyltransferases (Nat)"/>
    <property type="match status" value="1"/>
</dbReference>
<dbReference type="CDD" id="cd04301">
    <property type="entry name" value="NAT_SF"/>
    <property type="match status" value="1"/>
</dbReference>
<keyword evidence="2" id="KW-0808">Transferase</keyword>
<feature type="domain" description="N-acetyltransferase" evidence="1">
    <location>
        <begin position="4"/>
        <end position="163"/>
    </location>
</feature>
<dbReference type="PANTHER" id="PTHR43138:SF1">
    <property type="entry name" value="N-ACETYLTRANSFERASE ACA1"/>
    <property type="match status" value="1"/>
</dbReference>
<protein>
    <submittedName>
        <fullName evidence="2">GNAT family N-acetyltransferase</fullName>
    </submittedName>
</protein>